<dbReference type="Proteomes" id="UP000287330">
    <property type="component" value="Unassembled WGS sequence"/>
</dbReference>
<dbReference type="RefSeq" id="WP_110576375.1">
    <property type="nucleotide sequence ID" value="NZ_PIPV01000016.1"/>
</dbReference>
<evidence type="ECO:0000313" key="2">
    <source>
        <dbReference type="EMBL" id="RUO50085.1"/>
    </source>
</evidence>
<dbReference type="EMBL" id="PIPV01000016">
    <property type="protein sequence ID" value="RUO50085.1"/>
    <property type="molecule type" value="Genomic_DNA"/>
</dbReference>
<dbReference type="AlphaFoldDB" id="A0A432XMZ6"/>
<proteinExistence type="predicted"/>
<sequence length="273" mass="31900">MFSVVIPLFNKELSIRKTIASVLNQSYQNFEILVVNDGSTDNSCNVVKDIKDDRIRLINQSNQGVSAARNCGIKKANFQWVAFLDGDDIWKEDHLHEFVLMINKFPNEKVFATSFEYSDGRVFFRHHRNEKICRVEDYFTEACYEPILWTSVVVVCKNSLVQMGGFNESLIRGEDLDLWARLARENLIVKSSAITATYRVDAENRSIKHSGTRKSIIYDFSFDDLSNEREVKYFKKLVVSKLRECLVQRNFANFIRIYLKHYKKISLLNVFYK</sequence>
<organism evidence="2 3">
    <name type="scientific">Idiomarina fontislapidosi</name>
    <dbReference type="NCBI Taxonomy" id="263723"/>
    <lineage>
        <taxon>Bacteria</taxon>
        <taxon>Pseudomonadati</taxon>
        <taxon>Pseudomonadota</taxon>
        <taxon>Gammaproteobacteria</taxon>
        <taxon>Alteromonadales</taxon>
        <taxon>Idiomarinaceae</taxon>
        <taxon>Idiomarina</taxon>
    </lineage>
</organism>
<accession>A0A432XMZ6</accession>
<dbReference type="Pfam" id="PF00535">
    <property type="entry name" value="Glycos_transf_2"/>
    <property type="match status" value="1"/>
</dbReference>
<keyword evidence="3" id="KW-1185">Reference proteome</keyword>
<dbReference type="SUPFAM" id="SSF53448">
    <property type="entry name" value="Nucleotide-diphospho-sugar transferases"/>
    <property type="match status" value="1"/>
</dbReference>
<evidence type="ECO:0000313" key="3">
    <source>
        <dbReference type="Proteomes" id="UP000287330"/>
    </source>
</evidence>
<feature type="domain" description="Glycosyltransferase 2-like" evidence="1">
    <location>
        <begin position="3"/>
        <end position="161"/>
    </location>
</feature>
<dbReference type="PANTHER" id="PTHR22916:SF3">
    <property type="entry name" value="UDP-GLCNAC:BETAGAL BETA-1,3-N-ACETYLGLUCOSAMINYLTRANSFERASE-LIKE PROTEIN 1"/>
    <property type="match status" value="1"/>
</dbReference>
<evidence type="ECO:0000259" key="1">
    <source>
        <dbReference type="Pfam" id="PF00535"/>
    </source>
</evidence>
<gene>
    <name evidence="2" type="ORF">CWE25_12760</name>
</gene>
<dbReference type="InterPro" id="IPR001173">
    <property type="entry name" value="Glyco_trans_2-like"/>
</dbReference>
<protein>
    <submittedName>
        <fullName evidence="2">Capsular biosynthesis protein CpsI</fullName>
    </submittedName>
</protein>
<dbReference type="CDD" id="cd00761">
    <property type="entry name" value="Glyco_tranf_GTA_type"/>
    <property type="match status" value="1"/>
</dbReference>
<dbReference type="PANTHER" id="PTHR22916">
    <property type="entry name" value="GLYCOSYLTRANSFERASE"/>
    <property type="match status" value="1"/>
</dbReference>
<dbReference type="GO" id="GO:0016758">
    <property type="term" value="F:hexosyltransferase activity"/>
    <property type="evidence" value="ECO:0007669"/>
    <property type="project" value="UniProtKB-ARBA"/>
</dbReference>
<dbReference type="Gene3D" id="3.90.550.10">
    <property type="entry name" value="Spore Coat Polysaccharide Biosynthesis Protein SpsA, Chain A"/>
    <property type="match status" value="1"/>
</dbReference>
<reference evidence="3" key="1">
    <citation type="journal article" date="2018" name="Front. Microbiol.">
        <title>Genome-Based Analysis Reveals the Taxonomy and Diversity of the Family Idiomarinaceae.</title>
        <authorList>
            <person name="Liu Y."/>
            <person name="Lai Q."/>
            <person name="Shao Z."/>
        </authorList>
    </citation>
    <scope>NUCLEOTIDE SEQUENCE [LARGE SCALE GENOMIC DNA]</scope>
    <source>
        <strain evidence="3">F23</strain>
    </source>
</reference>
<dbReference type="OrthoDB" id="9802649at2"/>
<name>A0A432XMZ6_9GAMM</name>
<dbReference type="InterPro" id="IPR029044">
    <property type="entry name" value="Nucleotide-diphossugar_trans"/>
</dbReference>
<comment type="caution">
    <text evidence="2">The sequence shown here is derived from an EMBL/GenBank/DDBJ whole genome shotgun (WGS) entry which is preliminary data.</text>
</comment>